<dbReference type="InterPro" id="IPR025340">
    <property type="entry name" value="DUF4246"/>
</dbReference>
<dbReference type="Pfam" id="PF21666">
    <property type="entry name" value="DUF4246_N"/>
    <property type="match status" value="1"/>
</dbReference>
<feature type="domain" description="DUF4246" evidence="2">
    <location>
        <begin position="136"/>
        <end position="621"/>
    </location>
</feature>
<dbReference type="AlphaFoldDB" id="A0A9W8Z3E2"/>
<dbReference type="OrthoDB" id="415532at2759"/>
<evidence type="ECO:0000259" key="2">
    <source>
        <dbReference type="Pfam" id="PF14033"/>
    </source>
</evidence>
<feature type="compositionally biased region" description="Acidic residues" evidence="1">
    <location>
        <begin position="383"/>
        <end position="397"/>
    </location>
</feature>
<name>A0A9W8Z3E2_9PEZI</name>
<dbReference type="InterPro" id="IPR049192">
    <property type="entry name" value="DUF4246_C"/>
</dbReference>
<evidence type="ECO:0000313" key="5">
    <source>
        <dbReference type="Proteomes" id="UP001140453"/>
    </source>
</evidence>
<accession>A0A9W8Z3E2</accession>
<dbReference type="Proteomes" id="UP001140453">
    <property type="component" value="Unassembled WGS sequence"/>
</dbReference>
<dbReference type="Pfam" id="PF14033">
    <property type="entry name" value="DUF4246"/>
    <property type="match status" value="1"/>
</dbReference>
<dbReference type="PANTHER" id="PTHR33119">
    <property type="entry name" value="IFI3P"/>
    <property type="match status" value="1"/>
</dbReference>
<comment type="caution">
    <text evidence="4">The sequence shown here is derived from an EMBL/GenBank/DDBJ whole genome shotgun (WGS) entry which is preliminary data.</text>
</comment>
<evidence type="ECO:0000256" key="1">
    <source>
        <dbReference type="SAM" id="MobiDB-lite"/>
    </source>
</evidence>
<feature type="compositionally biased region" description="Basic and acidic residues" evidence="1">
    <location>
        <begin position="398"/>
        <end position="407"/>
    </location>
</feature>
<dbReference type="EMBL" id="JAPEVB010000001">
    <property type="protein sequence ID" value="KAJ4396953.1"/>
    <property type="molecule type" value="Genomic_DNA"/>
</dbReference>
<dbReference type="InterPro" id="IPR049207">
    <property type="entry name" value="DUF4246_N"/>
</dbReference>
<evidence type="ECO:0000259" key="3">
    <source>
        <dbReference type="Pfam" id="PF21666"/>
    </source>
</evidence>
<organism evidence="4 5">
    <name type="scientific">Gnomoniopsis smithogilvyi</name>
    <dbReference type="NCBI Taxonomy" id="1191159"/>
    <lineage>
        <taxon>Eukaryota</taxon>
        <taxon>Fungi</taxon>
        <taxon>Dikarya</taxon>
        <taxon>Ascomycota</taxon>
        <taxon>Pezizomycotina</taxon>
        <taxon>Sordariomycetes</taxon>
        <taxon>Sordariomycetidae</taxon>
        <taxon>Diaporthales</taxon>
        <taxon>Gnomoniaceae</taxon>
        <taxon>Gnomoniopsis</taxon>
    </lineage>
</organism>
<reference evidence="4" key="1">
    <citation type="submission" date="2022-10" db="EMBL/GenBank/DDBJ databases">
        <title>Tapping the CABI collections for fungal endophytes: first genome assemblies for Collariella, Neodidymelliopsis, Ascochyta clinopodiicola, Didymella pomorum, Didymosphaeria variabile, Neocosmospora piperis and Neocucurbitaria cava.</title>
        <authorList>
            <person name="Hill R."/>
        </authorList>
    </citation>
    <scope>NUCLEOTIDE SEQUENCE</scope>
    <source>
        <strain evidence="4">IMI 355082</strain>
    </source>
</reference>
<proteinExistence type="predicted"/>
<keyword evidence="5" id="KW-1185">Reference proteome</keyword>
<protein>
    <submittedName>
        <fullName evidence="4">Uncharacterized protein</fullName>
    </submittedName>
</protein>
<feature type="domain" description="DUF4246" evidence="3">
    <location>
        <begin position="8"/>
        <end position="86"/>
    </location>
</feature>
<dbReference type="PANTHER" id="PTHR33119:SF1">
    <property type="entry name" value="FE2OG DIOXYGENASE DOMAIN-CONTAINING PROTEIN"/>
    <property type="match status" value="1"/>
</dbReference>
<gene>
    <name evidence="4" type="ORF">N0V93_001176</name>
</gene>
<evidence type="ECO:0000313" key="4">
    <source>
        <dbReference type="EMBL" id="KAJ4396953.1"/>
    </source>
</evidence>
<sequence>MSTSIKTYPGLGLPVRFLAQSDQALRYRNQPPTFPLGSHPNILGSTSILLPVREVAMMAIMDRLTDKPEWHRKVFDEAIVSKWKDEALAIPDEELMKVAAAPRSGWDKPRMRKTYKNGQVQLVEESPQKVVGIMSEQAFDYCVKELRSKASYYEKSGMVPTLDASATVVKSDILVKAELRDSLKKAFEKVQNDQKNEPDWHPNSGDMVQDLVHPSMFPLVYGRSNVLRDESVTVIDAIEKWAGKGEVIPKVEEPSQRNNASRWQTMVSLGNFNIPAEYWSTSYQWLPSNVSFLEDGGVKLTSYINNLHPKKYSDVYATIERLIEKAIPAWDQCLLEYAGSYQHRGPGRKGSRFSVPEDADDEIEKNWLPSIPGALAGATVDISEDGESEDDEDEEEDQDRKTLRIPVLREPDPFKEVEYDLSKVDKASQHSPETLSMSSQVHFPGTTIVDGLREKFKDSGLQVIVKMASIELTPEKPQFPAGGWHIEGLMNERICATALYYLDSENITDSSLSFRMQTSHHQTDLQDQVGQDSYRWLECNYGTRLSVTNGSCIQNYGSVNTCEGRLLAFPNVFQHRVSPFELVDKQKPGHRRFIALWLVDPHLRIISTANVPPQQEDWWVESVFGASANEQKAAAKKLPAEVVQLLRDKGMDLPSVDDDSKGVKLPNEVLEMVRKELNLGIFTMQEAKEHRLALMAERTTQQVNAEIEWLQATYSFCEH</sequence>
<feature type="region of interest" description="Disordered" evidence="1">
    <location>
        <begin position="383"/>
        <end position="407"/>
    </location>
</feature>